<dbReference type="EMBL" id="AP021861">
    <property type="protein sequence ID" value="BBO32006.1"/>
    <property type="molecule type" value="Genomic_DNA"/>
</dbReference>
<dbReference type="RefSeq" id="WP_152098052.1">
    <property type="nucleotide sequence ID" value="NZ_AP021861.1"/>
</dbReference>
<accession>A0A5K7XCC0</accession>
<gene>
    <name evidence="2" type="ORF">PLANPX_1618</name>
</gene>
<feature type="signal peptide" evidence="1">
    <location>
        <begin position="1"/>
        <end position="22"/>
    </location>
</feature>
<reference evidence="3" key="1">
    <citation type="submission" date="2019-10" db="EMBL/GenBank/DDBJ databases">
        <title>Lacipirellula parvula gen. nov., sp. nov., representing a lineage of planctomycetes widespread in freshwater anoxic habitats, and description of the family Lacipirellulaceae.</title>
        <authorList>
            <person name="Dedysh S.N."/>
            <person name="Kulichevskaya I.S."/>
            <person name="Beletsky A.V."/>
            <person name="Rakitin A.L."/>
            <person name="Mardanov A.V."/>
            <person name="Ivanova A.A."/>
            <person name="Saltykova V.X."/>
            <person name="Rijpstra W.I.C."/>
            <person name="Sinninghe Damste J.S."/>
            <person name="Ravin N.V."/>
        </authorList>
    </citation>
    <scope>NUCLEOTIDE SEQUENCE [LARGE SCALE GENOMIC DNA]</scope>
    <source>
        <strain evidence="3">PX69</strain>
    </source>
</reference>
<dbReference type="Proteomes" id="UP000326837">
    <property type="component" value="Chromosome"/>
</dbReference>
<sequence>MHHRRLLAVPLLIAALAVPAVAESAPPAAPVAPAATGAVVRFRQAPAVAGDRVTQTLNVDLGLTTTITQSGKKAHESQNRMRREQQRTIEVLEVAEGRAVKAKATFAVSRRQSPEGAKPEELVTQPIEGKSYLMVREGDRVTITDLAGAAPPEEETRLVAESLENVGKPNPFASLLIERHVTVGQRILVPRDVVQSLLGFDGPIGTVHRFELTLEKVEPAAANHASPVAHFKATIEVRPNAESPLSIVLNGEMEVETETCRLTAVKMVGPVQLSSIERTAGGIFQYSAGGELNLAIRSEYDARVR</sequence>
<evidence type="ECO:0000256" key="1">
    <source>
        <dbReference type="SAM" id="SignalP"/>
    </source>
</evidence>
<feature type="chain" id="PRO_5025010767" evidence="1">
    <location>
        <begin position="23"/>
        <end position="305"/>
    </location>
</feature>
<organism evidence="2 3">
    <name type="scientific">Lacipirellula parvula</name>
    <dbReference type="NCBI Taxonomy" id="2650471"/>
    <lineage>
        <taxon>Bacteria</taxon>
        <taxon>Pseudomonadati</taxon>
        <taxon>Planctomycetota</taxon>
        <taxon>Planctomycetia</taxon>
        <taxon>Pirellulales</taxon>
        <taxon>Lacipirellulaceae</taxon>
        <taxon>Lacipirellula</taxon>
    </lineage>
</organism>
<evidence type="ECO:0000313" key="3">
    <source>
        <dbReference type="Proteomes" id="UP000326837"/>
    </source>
</evidence>
<keyword evidence="1" id="KW-0732">Signal</keyword>
<name>A0A5K7XCC0_9BACT</name>
<proteinExistence type="predicted"/>
<dbReference type="AlphaFoldDB" id="A0A5K7XCC0"/>
<evidence type="ECO:0000313" key="2">
    <source>
        <dbReference type="EMBL" id="BBO32006.1"/>
    </source>
</evidence>
<dbReference type="KEGG" id="lpav:PLANPX_1618"/>
<protein>
    <submittedName>
        <fullName evidence="2">Uncharacterized protein</fullName>
    </submittedName>
</protein>
<keyword evidence="3" id="KW-1185">Reference proteome</keyword>